<organismHost>
    <name type="scientific">Chlorella</name>
    <dbReference type="NCBI Taxonomy" id="3071"/>
</organismHost>
<sequence length="74" mass="8274">MISSTNITSFVSPNTITDMFMAIAYFMICSSDVLYTETLANGRFSSGCFFKNTRFPIDKFEIGSMRSSVNIMVS</sequence>
<proteinExistence type="predicted"/>
<protein>
    <submittedName>
        <fullName evidence="1">Uncharacterized protein b863R</fullName>
    </submittedName>
</protein>
<dbReference type="Proteomes" id="UP000202419">
    <property type="component" value="Segment"/>
</dbReference>
<reference evidence="1 2" key="1">
    <citation type="journal article" date="2007" name="Virology">
        <title>Sequence and annotation of the 369-kb NY-2A and the 345-kb AR158 viruses that infect Chlorella NC64A.</title>
        <authorList>
            <person name="Fitzgerald L.A."/>
            <person name="Graves M.V."/>
            <person name="Li X."/>
            <person name="Feldblyum T."/>
            <person name="Nierman W.C."/>
            <person name="Van Etten J.L."/>
        </authorList>
    </citation>
    <scope>NUCLEOTIDE SEQUENCE [LARGE SCALE GENOMIC DNA]</scope>
    <source>
        <strain evidence="1 2">NY-2A</strain>
    </source>
</reference>
<dbReference type="EMBL" id="DQ491002">
    <property type="protein sequence ID" value="ABT15262.1"/>
    <property type="molecule type" value="Genomic_DNA"/>
</dbReference>
<keyword evidence="2" id="KW-1185">Reference proteome</keyword>
<organism evidence="1 2">
    <name type="scientific">Paramecium bursaria Chlorella virus NY2A</name>
    <name type="common">PBCV-NY2A</name>
    <dbReference type="NCBI Taxonomy" id="46021"/>
    <lineage>
        <taxon>Viruses</taxon>
        <taxon>Varidnaviria</taxon>
        <taxon>Bamfordvirae</taxon>
        <taxon>Nucleocytoviricota</taxon>
        <taxon>Megaviricetes</taxon>
        <taxon>Algavirales</taxon>
        <taxon>Phycodnaviridae</taxon>
        <taxon>Chlorovirus</taxon>
        <taxon>Chlorovirus americanus</taxon>
    </lineage>
</organism>
<name>A7IY38_PBCVN</name>
<dbReference type="KEGG" id="vg:5659558"/>
<dbReference type="GeneID" id="5659558"/>
<evidence type="ECO:0000313" key="1">
    <source>
        <dbReference type="EMBL" id="ABT15262.1"/>
    </source>
</evidence>
<evidence type="ECO:0000313" key="2">
    <source>
        <dbReference type="Proteomes" id="UP000202419"/>
    </source>
</evidence>
<accession>A7IY38</accession>
<gene>
    <name evidence="1" type="primary">b863R</name>
    <name evidence="1" type="ORF">NY2A_b863R</name>
</gene>
<dbReference type="RefSeq" id="YP_001498059.1">
    <property type="nucleotide sequence ID" value="NC_009898.1"/>
</dbReference>